<proteinExistence type="predicted"/>
<dbReference type="VEuPathDB" id="FungiDB:PYU1_G011540"/>
<sequence length="101" mass="12090">MHEGECTYLRLHTRLRDLLVEFDAMTERSTLSEGDVVRKYSDILRMYTTFLKQYRAKKLFARLAEHKRMMDELLVINEDVETLFQMIHLSTAASSMTWRKQ</sequence>
<reference evidence="2" key="1">
    <citation type="journal article" date="2010" name="Genome Biol.">
        <title>Genome sequence of the necrotrophic plant pathogen Pythium ultimum reveals original pathogenicity mechanisms and effector repertoire.</title>
        <authorList>
            <person name="Levesque C.A."/>
            <person name="Brouwer H."/>
            <person name="Cano L."/>
            <person name="Hamilton J.P."/>
            <person name="Holt C."/>
            <person name="Huitema E."/>
            <person name="Raffaele S."/>
            <person name="Robideau G.P."/>
            <person name="Thines M."/>
            <person name="Win J."/>
            <person name="Zerillo M.M."/>
            <person name="Beakes G.W."/>
            <person name="Boore J.L."/>
            <person name="Busam D."/>
            <person name="Dumas B."/>
            <person name="Ferriera S."/>
            <person name="Fuerstenberg S.I."/>
            <person name="Gachon C.M."/>
            <person name="Gaulin E."/>
            <person name="Govers F."/>
            <person name="Grenville-Briggs L."/>
            <person name="Horner N."/>
            <person name="Hostetler J."/>
            <person name="Jiang R.H."/>
            <person name="Johnson J."/>
            <person name="Krajaejun T."/>
            <person name="Lin H."/>
            <person name="Meijer H.J."/>
            <person name="Moore B."/>
            <person name="Morris P."/>
            <person name="Phuntmart V."/>
            <person name="Puiu D."/>
            <person name="Shetty J."/>
            <person name="Stajich J.E."/>
            <person name="Tripathy S."/>
            <person name="Wawra S."/>
            <person name="van West P."/>
            <person name="Whitty B.R."/>
            <person name="Coutinho P.M."/>
            <person name="Henrissat B."/>
            <person name="Martin F."/>
            <person name="Thomas P.D."/>
            <person name="Tyler B.M."/>
            <person name="De Vries R.P."/>
            <person name="Kamoun S."/>
            <person name="Yandell M."/>
            <person name="Tisserat N."/>
            <person name="Buell C.R."/>
        </authorList>
    </citation>
    <scope>NUCLEOTIDE SEQUENCE</scope>
    <source>
        <strain evidence="2">DAOM:BR144</strain>
    </source>
</reference>
<dbReference type="AlphaFoldDB" id="K3X2W7"/>
<organism evidence="1 2">
    <name type="scientific">Globisporangium ultimum (strain ATCC 200006 / CBS 805.95 / DAOM BR144)</name>
    <name type="common">Pythium ultimum</name>
    <dbReference type="NCBI Taxonomy" id="431595"/>
    <lineage>
        <taxon>Eukaryota</taxon>
        <taxon>Sar</taxon>
        <taxon>Stramenopiles</taxon>
        <taxon>Oomycota</taxon>
        <taxon>Peronosporomycetes</taxon>
        <taxon>Pythiales</taxon>
        <taxon>Pythiaceae</taxon>
        <taxon>Globisporangium</taxon>
    </lineage>
</organism>
<dbReference type="HOGENOM" id="CLU_122156_0_0_1"/>
<dbReference type="EMBL" id="GL376571">
    <property type="status" value="NOT_ANNOTATED_CDS"/>
    <property type="molecule type" value="Genomic_DNA"/>
</dbReference>
<keyword evidence="2" id="KW-1185">Reference proteome</keyword>
<reference evidence="1" key="3">
    <citation type="submission" date="2015-02" db="UniProtKB">
        <authorList>
            <consortium name="EnsemblProtists"/>
        </authorList>
    </citation>
    <scope>IDENTIFICATION</scope>
    <source>
        <strain evidence="1">DAOM BR144</strain>
    </source>
</reference>
<evidence type="ECO:0000313" key="2">
    <source>
        <dbReference type="Proteomes" id="UP000019132"/>
    </source>
</evidence>
<reference evidence="2" key="2">
    <citation type="submission" date="2010-04" db="EMBL/GenBank/DDBJ databases">
        <authorList>
            <person name="Buell R."/>
            <person name="Hamilton J."/>
            <person name="Hostetler J."/>
        </authorList>
    </citation>
    <scope>NUCLEOTIDE SEQUENCE [LARGE SCALE GENOMIC DNA]</scope>
    <source>
        <strain evidence="2">DAOM:BR144</strain>
    </source>
</reference>
<dbReference type="Proteomes" id="UP000019132">
    <property type="component" value="Unassembled WGS sequence"/>
</dbReference>
<accession>K3X2W7</accession>
<dbReference type="EnsemblProtists" id="PYU1_T011566">
    <property type="protein sequence ID" value="PYU1_T011566"/>
    <property type="gene ID" value="PYU1_G011540"/>
</dbReference>
<protein>
    <submittedName>
        <fullName evidence="1">Uncharacterized protein</fullName>
    </submittedName>
</protein>
<dbReference type="InParanoid" id="K3X2W7"/>
<name>K3X2W7_GLOUD</name>
<evidence type="ECO:0000313" key="1">
    <source>
        <dbReference type="EnsemblProtists" id="PYU1_T011566"/>
    </source>
</evidence>